<dbReference type="PRINTS" id="PR00038">
    <property type="entry name" value="HTHLUXR"/>
</dbReference>
<dbReference type="GO" id="GO:0003677">
    <property type="term" value="F:DNA binding"/>
    <property type="evidence" value="ECO:0007669"/>
    <property type="project" value="UniProtKB-KW"/>
</dbReference>
<dbReference type="CDD" id="cd06170">
    <property type="entry name" value="LuxR_C_like"/>
    <property type="match status" value="2"/>
</dbReference>
<dbReference type="SMART" id="SM00421">
    <property type="entry name" value="HTH_LUXR"/>
    <property type="match status" value="2"/>
</dbReference>
<dbReference type="GO" id="GO:0006355">
    <property type="term" value="P:regulation of DNA-templated transcription"/>
    <property type="evidence" value="ECO:0007669"/>
    <property type="project" value="InterPro"/>
</dbReference>
<dbReference type="PROSITE" id="PS50043">
    <property type="entry name" value="HTH_LUXR_2"/>
    <property type="match status" value="1"/>
</dbReference>
<keyword evidence="5" id="KW-0614">Plasmid</keyword>
<dbReference type="AlphaFoldDB" id="V5YPI5"/>
<name>V5YPI5_9BURK</name>
<dbReference type="PROSITE" id="PS00622">
    <property type="entry name" value="HTH_LUXR_1"/>
    <property type="match status" value="1"/>
</dbReference>
<reference evidence="5" key="2">
    <citation type="submission" date="2024-06" db="EMBL/GenBank/DDBJ databases">
        <authorList>
            <person name="Sakai Y."/>
            <person name="Fujii T."/>
        </authorList>
    </citation>
    <scope>NUCLEOTIDE SEQUENCE</scope>
    <source>
        <strain evidence="5">M701</strain>
        <plasmid evidence="5">pM7012</plasmid>
    </source>
</reference>
<dbReference type="InterPro" id="IPR036388">
    <property type="entry name" value="WH-like_DNA-bd_sf"/>
</dbReference>
<dbReference type="InterPro" id="IPR000792">
    <property type="entry name" value="Tscrpt_reg_LuxR_C"/>
</dbReference>
<accession>V5YPI5</accession>
<dbReference type="Pfam" id="PF00196">
    <property type="entry name" value="GerE"/>
    <property type="match status" value="2"/>
</dbReference>
<dbReference type="InterPro" id="IPR016032">
    <property type="entry name" value="Sig_transdc_resp-reg_C-effctor"/>
</dbReference>
<keyword evidence="3" id="KW-0804">Transcription</keyword>
<evidence type="ECO:0000259" key="4">
    <source>
        <dbReference type="PROSITE" id="PS50043"/>
    </source>
</evidence>
<protein>
    <submittedName>
        <fullName evidence="5">Response regulator receiver protein</fullName>
    </submittedName>
</protein>
<dbReference type="Gene3D" id="1.10.10.10">
    <property type="entry name" value="Winged helix-like DNA-binding domain superfamily/Winged helix DNA-binding domain"/>
    <property type="match status" value="2"/>
</dbReference>
<dbReference type="EMBL" id="AB853026">
    <property type="protein sequence ID" value="BAO18851.1"/>
    <property type="molecule type" value="Genomic_DNA"/>
</dbReference>
<evidence type="ECO:0000256" key="2">
    <source>
        <dbReference type="ARBA" id="ARBA00023125"/>
    </source>
</evidence>
<dbReference type="PANTHER" id="PTHR44688:SF16">
    <property type="entry name" value="DNA-BINDING TRANSCRIPTIONAL ACTIVATOR DEVR_DOSR"/>
    <property type="match status" value="1"/>
</dbReference>
<evidence type="ECO:0000256" key="3">
    <source>
        <dbReference type="ARBA" id="ARBA00023163"/>
    </source>
</evidence>
<keyword evidence="1" id="KW-0805">Transcription regulation</keyword>
<feature type="domain" description="HTH luxR-type" evidence="4">
    <location>
        <begin position="131"/>
        <end position="196"/>
    </location>
</feature>
<dbReference type="SUPFAM" id="SSF46894">
    <property type="entry name" value="C-terminal effector domain of the bipartite response regulators"/>
    <property type="match status" value="2"/>
</dbReference>
<evidence type="ECO:0000313" key="5">
    <source>
        <dbReference type="EMBL" id="BAO18851.1"/>
    </source>
</evidence>
<proteinExistence type="predicted"/>
<organism evidence="5">
    <name type="scientific">Burkholderia sp. M701</name>
    <dbReference type="NCBI Taxonomy" id="326454"/>
    <lineage>
        <taxon>Bacteria</taxon>
        <taxon>Pseudomonadati</taxon>
        <taxon>Pseudomonadota</taxon>
        <taxon>Betaproteobacteria</taxon>
        <taxon>Burkholderiales</taxon>
        <taxon>Burkholderiaceae</taxon>
        <taxon>Burkholderia</taxon>
    </lineage>
</organism>
<evidence type="ECO:0000256" key="1">
    <source>
        <dbReference type="ARBA" id="ARBA00023015"/>
    </source>
</evidence>
<keyword evidence="2" id="KW-0238">DNA-binding</keyword>
<geneLocation type="plasmid" evidence="5">
    <name>pM7012</name>
</geneLocation>
<sequence>MVSAPSTCGNTRGLLCEPASGEFPRSTQHEPAAQWPIYLNCMPTRAVDNMPPSASASASVRGRTEFTPREIEVLELLRLGLSNKVVAARLGIGLDTARRYSSRIKRKANILSAVALTCVDIAHEPDWLDHLDLNSLHLSGAERRVLRLLCRGYSSKHIARELAVSPRTVDKHREHLLRKCSLRSTRQLAAWLASQYVKCGMAN</sequence>
<dbReference type="PANTHER" id="PTHR44688">
    <property type="entry name" value="DNA-BINDING TRANSCRIPTIONAL ACTIVATOR DEVR_DOSR"/>
    <property type="match status" value="1"/>
</dbReference>
<reference evidence="5" key="1">
    <citation type="journal article" date="2014" name="Microbiology">
        <title>A 2,4-dichlorophenoxyacetic acid degradation plasmid pM7012 discloses distribution of an unclassified megaplasmid group across bacterial species.</title>
        <authorList>
            <person name="Sakai Y."/>
            <person name="Ogawa N."/>
            <person name="Shimomura Y."/>
            <person name="Fujii T."/>
        </authorList>
    </citation>
    <scope>NUCLEOTIDE SEQUENCE</scope>
    <source>
        <strain evidence="5">M701</strain>
    </source>
</reference>